<proteinExistence type="predicted"/>
<comment type="caution">
    <text evidence="1">The sequence shown here is derived from an EMBL/GenBank/DDBJ whole genome shotgun (WGS) entry which is preliminary data.</text>
</comment>
<dbReference type="AlphaFoldDB" id="A0AAV5MJU7"/>
<sequence length="53" mass="6118">MTNNGDNVGVGAGEDKEIVKNQRREKGSRYYMFGMKNRVWLGKWLQGLFTSYS</sequence>
<protein>
    <submittedName>
        <fullName evidence="1">Uncharacterized protein</fullName>
    </submittedName>
</protein>
<name>A0AAV5MJU7_9ROSI</name>
<dbReference type="EMBL" id="BPVZ01000319">
    <property type="protein sequence ID" value="GKV49787.1"/>
    <property type="molecule type" value="Genomic_DNA"/>
</dbReference>
<reference evidence="1 2" key="1">
    <citation type="journal article" date="2021" name="Commun. Biol.">
        <title>The genome of Shorea leprosula (Dipterocarpaceae) highlights the ecological relevance of drought in aseasonal tropical rainforests.</title>
        <authorList>
            <person name="Ng K.K.S."/>
            <person name="Kobayashi M.J."/>
            <person name="Fawcett J.A."/>
            <person name="Hatakeyama M."/>
            <person name="Paape T."/>
            <person name="Ng C.H."/>
            <person name="Ang C.C."/>
            <person name="Tnah L.H."/>
            <person name="Lee C.T."/>
            <person name="Nishiyama T."/>
            <person name="Sese J."/>
            <person name="O'Brien M.J."/>
            <person name="Copetti D."/>
            <person name="Mohd Noor M.I."/>
            <person name="Ong R.C."/>
            <person name="Putra M."/>
            <person name="Sireger I.Z."/>
            <person name="Indrioko S."/>
            <person name="Kosugi Y."/>
            <person name="Izuno A."/>
            <person name="Isagi Y."/>
            <person name="Lee S.L."/>
            <person name="Shimizu K.K."/>
        </authorList>
    </citation>
    <scope>NUCLEOTIDE SEQUENCE [LARGE SCALE GENOMIC DNA]</scope>
    <source>
        <strain evidence="1">214</strain>
    </source>
</reference>
<evidence type="ECO:0000313" key="1">
    <source>
        <dbReference type="EMBL" id="GKV49787.1"/>
    </source>
</evidence>
<organism evidence="1 2">
    <name type="scientific">Rubroshorea leprosula</name>
    <dbReference type="NCBI Taxonomy" id="152421"/>
    <lineage>
        <taxon>Eukaryota</taxon>
        <taxon>Viridiplantae</taxon>
        <taxon>Streptophyta</taxon>
        <taxon>Embryophyta</taxon>
        <taxon>Tracheophyta</taxon>
        <taxon>Spermatophyta</taxon>
        <taxon>Magnoliopsida</taxon>
        <taxon>eudicotyledons</taxon>
        <taxon>Gunneridae</taxon>
        <taxon>Pentapetalae</taxon>
        <taxon>rosids</taxon>
        <taxon>malvids</taxon>
        <taxon>Malvales</taxon>
        <taxon>Dipterocarpaceae</taxon>
        <taxon>Rubroshorea</taxon>
    </lineage>
</organism>
<accession>A0AAV5MJU7</accession>
<evidence type="ECO:0000313" key="2">
    <source>
        <dbReference type="Proteomes" id="UP001054252"/>
    </source>
</evidence>
<gene>
    <name evidence="1" type="ORF">SLEP1_g56517</name>
</gene>
<keyword evidence="2" id="KW-1185">Reference proteome</keyword>
<dbReference type="Proteomes" id="UP001054252">
    <property type="component" value="Unassembled WGS sequence"/>
</dbReference>